<feature type="domain" description="RapA2 cadherin-like" evidence="2">
    <location>
        <begin position="289"/>
        <end position="372"/>
    </location>
</feature>
<proteinExistence type="predicted"/>
<keyword evidence="4" id="KW-1185">Reference proteome</keyword>
<dbReference type="InterPro" id="IPR040853">
    <property type="entry name" value="RapA2_cadherin-like"/>
</dbReference>
<dbReference type="EMBL" id="VSSR01000035">
    <property type="protein sequence ID" value="TYL82238.1"/>
    <property type="molecule type" value="Genomic_DNA"/>
</dbReference>
<gene>
    <name evidence="3" type="ORF">FXB38_21885</name>
</gene>
<comment type="caution">
    <text evidence="3">The sequence shown here is derived from an EMBL/GenBank/DDBJ whole genome shotgun (WGS) entry which is preliminary data.</text>
</comment>
<sequence>MSPARVFDGLRRTPPGGRLGVASLTGGISFVALILSALKEAWGADPDVALFDHDSITYKDFAHGSFELVTKEAVPRHIIVDDPGQTVVLSKVGSSVSFAQVANNASQMGDLQAQQQDVLANYSREHGPPGSSTPPGEADLSPQPINFEAPDGPTAPHTLQGLVVPASFVPDAPLIHSVPTLNLGSAPVEIDTVVFDDFSASSGSFWASSFGSGGAPTFGIAGGIGGPFTVAGANFDVEKPGSFGILYVNSHTGAYTYVPNNDAINALKAPSADNFTITASDGFASASQSFTIDIHGTDDASVISGATARSVAATAMAFAAGHDVHAAPTASGTLTDADVDDPANTFTAVSTPHASDHGYGTFTMTTDGHWTYTLDDANPAVLALKACDTTTDTFTVTTIGGTPQTITVTIQGADDPSVVSGDTHGRVVEAGGVHNADHGVPTASGVLTAVDVDGPSNDFDAVACPETSDNGYGTFTMTPDGHWTFALDNGNCAVQALNVGQSLTDSFTVKTADGTAQSVSVTIEGSNDAATICGDTHGCVTEPNYSCLPPPSASGTLSDKDVDNPDDTFTATTCPQASEHGYGSFTMTADGTWTYTLDPGNPAVEALRSCDTLTDCFTVTTIDGTPQTVSVTIQGAAEADSFRFKESFGSGHAAPTPASSAEVVHAAFADAAHPMPLLPDDLHSVGHDAGPYEAAAVGFHPPQHDLIF</sequence>
<dbReference type="InterPro" id="IPR013783">
    <property type="entry name" value="Ig-like_fold"/>
</dbReference>
<dbReference type="Pfam" id="PF17803">
    <property type="entry name" value="Cadherin_4"/>
    <property type="match status" value="3"/>
</dbReference>
<feature type="domain" description="RapA2 cadherin-like" evidence="2">
    <location>
        <begin position="518"/>
        <end position="595"/>
    </location>
</feature>
<reference evidence="3 4" key="1">
    <citation type="submission" date="2019-08" db="EMBL/GenBank/DDBJ databases">
        <title>Bradyrhizobium hipponensis sp. nov., a rhizobium isolated from a Lupinus angustifolius root nodule in Tunisia.</title>
        <authorList>
            <person name="Off K."/>
            <person name="Rejili M."/>
            <person name="Mars M."/>
            <person name="Brachmann A."/>
            <person name="Marin M."/>
        </authorList>
    </citation>
    <scope>NUCLEOTIDE SEQUENCE [LARGE SCALE GENOMIC DNA]</scope>
    <source>
        <strain evidence="3 4">CTAW11</strain>
    </source>
</reference>
<accession>A0A5S4WL29</accession>
<dbReference type="NCBIfam" id="TIGR01965">
    <property type="entry name" value="VCBS_repeat"/>
    <property type="match status" value="4"/>
</dbReference>
<protein>
    <recommendedName>
        <fullName evidence="2">RapA2 cadherin-like domain-containing protein</fullName>
    </recommendedName>
</protein>
<dbReference type="AlphaFoldDB" id="A0A5S4WL29"/>
<feature type="region of interest" description="Disordered" evidence="1">
    <location>
        <begin position="122"/>
        <end position="156"/>
    </location>
</feature>
<dbReference type="Proteomes" id="UP000324853">
    <property type="component" value="Unassembled WGS sequence"/>
</dbReference>
<dbReference type="InterPro" id="IPR010221">
    <property type="entry name" value="VCBS_dom"/>
</dbReference>
<evidence type="ECO:0000259" key="2">
    <source>
        <dbReference type="Pfam" id="PF17803"/>
    </source>
</evidence>
<evidence type="ECO:0000313" key="3">
    <source>
        <dbReference type="EMBL" id="TYL82238.1"/>
    </source>
</evidence>
<evidence type="ECO:0000256" key="1">
    <source>
        <dbReference type="SAM" id="MobiDB-lite"/>
    </source>
</evidence>
<name>A0A5S4WL29_9BRAD</name>
<organism evidence="3 4">
    <name type="scientific">Bradyrhizobium cytisi</name>
    <dbReference type="NCBI Taxonomy" id="515489"/>
    <lineage>
        <taxon>Bacteria</taxon>
        <taxon>Pseudomonadati</taxon>
        <taxon>Pseudomonadota</taxon>
        <taxon>Alphaproteobacteria</taxon>
        <taxon>Hyphomicrobiales</taxon>
        <taxon>Nitrobacteraceae</taxon>
        <taxon>Bradyrhizobium</taxon>
    </lineage>
</organism>
<dbReference type="OrthoDB" id="6756629at2"/>
<feature type="domain" description="RapA2 cadherin-like" evidence="2">
    <location>
        <begin position="404"/>
        <end position="485"/>
    </location>
</feature>
<dbReference type="Gene3D" id="2.60.40.10">
    <property type="entry name" value="Immunoglobulins"/>
    <property type="match status" value="3"/>
</dbReference>
<evidence type="ECO:0000313" key="4">
    <source>
        <dbReference type="Proteomes" id="UP000324853"/>
    </source>
</evidence>